<keyword evidence="1" id="KW-0732">Signal</keyword>
<gene>
    <name evidence="3" type="ORF">PMYSY11_1510</name>
</gene>
<proteinExistence type="predicted"/>
<dbReference type="EMBL" id="LR215729">
    <property type="protein sequence ID" value="VEV96557.1"/>
    <property type="molecule type" value="Genomic_DNA"/>
</dbReference>
<reference evidence="3" key="1">
    <citation type="submission" date="2019-02" db="EMBL/GenBank/DDBJ databases">
        <authorList>
            <consortium name="Genoscope - CEA"/>
            <person name="William W."/>
        </authorList>
    </citation>
    <scope>NUCLEOTIDE SEQUENCE [LARGE SCALE GENOMIC DNA]</scope>
    <source>
        <strain evidence="3">YSy11</strain>
    </source>
</reference>
<dbReference type="RefSeq" id="WP_150547932.1">
    <property type="nucleotide sequence ID" value="NZ_LR215729.2"/>
</dbReference>
<dbReference type="GO" id="GO:0019867">
    <property type="term" value="C:outer membrane"/>
    <property type="evidence" value="ECO:0007669"/>
    <property type="project" value="InterPro"/>
</dbReference>
<name>A0A653E1L9_9PSED</name>
<dbReference type="InterPro" id="IPR005546">
    <property type="entry name" value="Autotransporte_beta"/>
</dbReference>
<feature type="domain" description="Autotransporter" evidence="2">
    <location>
        <begin position="691"/>
        <end position="968"/>
    </location>
</feature>
<evidence type="ECO:0000256" key="1">
    <source>
        <dbReference type="SAM" id="SignalP"/>
    </source>
</evidence>
<dbReference type="Pfam" id="PF03797">
    <property type="entry name" value="Autotransporter"/>
    <property type="match status" value="1"/>
</dbReference>
<feature type="signal peptide" evidence="1">
    <location>
        <begin position="1"/>
        <end position="26"/>
    </location>
</feature>
<dbReference type="Gene3D" id="2.40.128.130">
    <property type="entry name" value="Autotransporter beta-domain"/>
    <property type="match status" value="1"/>
</dbReference>
<feature type="chain" id="PRO_5024925385" description="Autotransporter domain-containing protein" evidence="1">
    <location>
        <begin position="27"/>
        <end position="968"/>
    </location>
</feature>
<dbReference type="AlphaFoldDB" id="A0A653E1L9"/>
<evidence type="ECO:0000313" key="3">
    <source>
        <dbReference type="EMBL" id="VEV96557.1"/>
    </source>
</evidence>
<dbReference type="SMART" id="SM00869">
    <property type="entry name" value="Autotransporter"/>
    <property type="match status" value="1"/>
</dbReference>
<evidence type="ECO:0000259" key="2">
    <source>
        <dbReference type="PROSITE" id="PS51208"/>
    </source>
</evidence>
<protein>
    <recommendedName>
        <fullName evidence="2">Autotransporter domain-containing protein</fullName>
    </recommendedName>
</protein>
<dbReference type="InterPro" id="IPR036709">
    <property type="entry name" value="Autotransporte_beta_dom_sf"/>
</dbReference>
<dbReference type="PROSITE" id="PS51208">
    <property type="entry name" value="AUTOTRANSPORTER"/>
    <property type="match status" value="1"/>
</dbReference>
<dbReference type="SUPFAM" id="SSF103515">
    <property type="entry name" value="Autotransporter"/>
    <property type="match status" value="1"/>
</dbReference>
<sequence length="968" mass="99600">MFFQSTRLARCIALSFCAGISTPVLAASVSIEDAQSETQTAAGDDTLIIGKLGSVITQKDPAVLLEGDTHDGGVIIDNSGLLQSSKDRGIDSDDEGGARHYQILNRAGATIDAAKQGIRIDGDFAGSTISIDNAGTITSQTDRAIMLKALQTDVSIRIINRDSGLIHGADDGMRLGANATVINYGEISSDDLPEDGEKFDGIDFDESLNGRVENHGLISGGRHGITTDLGAELINYADGVVIGRNGSGFGSDGNGKVINYGLISGRFNEQLTTGDGDGVDIDGQGIIENYGTIEGTGAGGEKDGAANSGEGIAMGGGSIINHAGATISGAANAILIDDSSTGGAPFATDLQNYGRITGLEGDGVRIIGDQADHVLNAGLISGTSGLALDLGGGDDQLTLTAGSQFVGLVDGGAGHDSLILNDTAGGHFSNSRNFEWLAVQQGIWTISSDDFSQGGEVSTGAELNNQGRIGGTLTVASGGVYSGSGQLQNLNLAAGSTLGFAVAADGSHSPVQVNGNAQINGAKLDIRAGAGNYPAQSSYRVLNAAEGVNGQFSSVSSNFAFLTPTLSYTADSVELELQRNDIDFADVAISQNGASAANSITADSTPVLYNALLTSDVTSAGDGLEQLSGASNASLANVTLAASNQVGLAMLGAMQQRGGGMSGNLQSSVNLLDGPVLAANGLPNEARNLNDPNAQGRLWIQALGSSANLDATSGSHDLDQDTQGAVVGADWALDTQWRVGLVGGYSSTDIGAGSSVDGNVDSYHLGVYALHQRGPYNLRLGAAYSDHDGDSKRQIKFNGFDDTVRGDYDADSLQAFVELGYAINRGKLQAEPYANLGYQRYDQDSYTENGGPAALHVKSEDQDNVTSAFGVRLAYLDTLQNGMSVTPRLGVGWRHVYGDVDSHIKQSFASGGTAFSVEGSALDRDSALLEAGLDVGINAKQNIGIGYSGQLGSDSQNHAFMVQWQLGF</sequence>
<accession>A0A653E1L9</accession>
<dbReference type="NCBIfam" id="TIGR01414">
    <property type="entry name" value="autotrans_barl"/>
    <property type="match status" value="1"/>
</dbReference>
<dbReference type="InterPro" id="IPR006315">
    <property type="entry name" value="OM_autotransptr_brl_dom"/>
</dbReference>
<organism evidence="3">
    <name type="scientific">Pseudomonas marincola</name>
    <dbReference type="NCBI Taxonomy" id="437900"/>
    <lineage>
        <taxon>Bacteria</taxon>
        <taxon>Pseudomonadati</taxon>
        <taxon>Pseudomonadota</taxon>
        <taxon>Gammaproteobacteria</taxon>
        <taxon>Pseudomonadales</taxon>
        <taxon>Pseudomonadaceae</taxon>
        <taxon>Pseudomonas</taxon>
    </lineage>
</organism>